<dbReference type="Proteomes" id="UP000006727">
    <property type="component" value="Chromosome 5"/>
</dbReference>
<evidence type="ECO:0000313" key="2">
    <source>
        <dbReference type="EMBL" id="PNR53630.1"/>
    </source>
</evidence>
<dbReference type="EnsemblPlants" id="Pp3c5_5980V3.1">
    <property type="protein sequence ID" value="Pp3c5_5980V3.1"/>
    <property type="gene ID" value="Pp3c5_5980"/>
</dbReference>
<dbReference type="PANTHER" id="PTHR10378">
    <property type="entry name" value="LIM DOMAIN-BINDING PROTEIN"/>
    <property type="match status" value="1"/>
</dbReference>
<dbReference type="GO" id="GO:0045944">
    <property type="term" value="P:positive regulation of transcription by RNA polymerase II"/>
    <property type="evidence" value="ECO:0000318"/>
    <property type="project" value="GO_Central"/>
</dbReference>
<feature type="region of interest" description="Disordered" evidence="1">
    <location>
        <begin position="1052"/>
        <end position="1076"/>
    </location>
</feature>
<feature type="region of interest" description="Disordered" evidence="1">
    <location>
        <begin position="1088"/>
        <end position="1134"/>
    </location>
</feature>
<dbReference type="EnsemblPlants" id="Pp3c5_5980V3.3">
    <property type="protein sequence ID" value="Pp3c5_5980V3.3"/>
    <property type="gene ID" value="Pp3c5_5980"/>
</dbReference>
<evidence type="ECO:0000313" key="3">
    <source>
        <dbReference type="EnsemblPlants" id="Pp3c5_5980V3.1"/>
    </source>
</evidence>
<dbReference type="Gramene" id="Pp3c5_5980V3.2">
    <property type="protein sequence ID" value="Pp3c5_5980V3.2"/>
    <property type="gene ID" value="Pp3c5_5980"/>
</dbReference>
<dbReference type="GO" id="GO:0005667">
    <property type="term" value="C:transcription regulator complex"/>
    <property type="evidence" value="ECO:0000318"/>
    <property type="project" value="GO_Central"/>
</dbReference>
<organism evidence="2">
    <name type="scientific">Physcomitrium patens</name>
    <name type="common">Spreading-leaved earth moss</name>
    <name type="synonym">Physcomitrella patens</name>
    <dbReference type="NCBI Taxonomy" id="3218"/>
    <lineage>
        <taxon>Eukaryota</taxon>
        <taxon>Viridiplantae</taxon>
        <taxon>Streptophyta</taxon>
        <taxon>Embryophyta</taxon>
        <taxon>Bryophyta</taxon>
        <taxon>Bryophytina</taxon>
        <taxon>Bryopsida</taxon>
        <taxon>Funariidae</taxon>
        <taxon>Funariales</taxon>
        <taxon>Funariaceae</taxon>
        <taxon>Physcomitrium</taxon>
    </lineage>
</organism>
<reference evidence="3" key="3">
    <citation type="submission" date="2020-12" db="UniProtKB">
        <authorList>
            <consortium name="EnsemblPlants"/>
        </authorList>
    </citation>
    <scope>IDENTIFICATION</scope>
</reference>
<dbReference type="InterPro" id="IPR029005">
    <property type="entry name" value="LIM-bd/SEUSS"/>
</dbReference>
<dbReference type="PaxDb" id="3218-PP1S41_72V6.1"/>
<protein>
    <submittedName>
        <fullName evidence="2 3">Uncharacterized protein</fullName>
    </submittedName>
</protein>
<gene>
    <name evidence="3" type="primary">LOC112282263</name>
    <name evidence="2" type="ORF">PHYPA_007305</name>
</gene>
<dbReference type="Gramene" id="Pp3c5_5980V3.1">
    <property type="protein sequence ID" value="Pp3c5_5980V3.1"/>
    <property type="gene ID" value="Pp3c5_5980"/>
</dbReference>
<dbReference type="EMBL" id="ABEU02000005">
    <property type="protein sequence ID" value="PNR53630.1"/>
    <property type="molecule type" value="Genomic_DNA"/>
</dbReference>
<feature type="compositionally biased region" description="Polar residues" evidence="1">
    <location>
        <begin position="282"/>
        <end position="300"/>
    </location>
</feature>
<proteinExistence type="predicted"/>
<keyword evidence="4" id="KW-1185">Reference proteome</keyword>
<dbReference type="EnsemblPlants" id="Pp3c5_5980V3.4">
    <property type="protein sequence ID" value="Pp3c5_5980V3.4"/>
    <property type="gene ID" value="Pp3c5_5980"/>
</dbReference>
<dbReference type="Gramene" id="Pp3c5_5980V3.3">
    <property type="protein sequence ID" value="Pp3c5_5980V3.3"/>
    <property type="gene ID" value="Pp3c5_5980"/>
</dbReference>
<dbReference type="Gramene" id="Pp3c5_5980V3.4">
    <property type="protein sequence ID" value="Pp3c5_5980V3.4"/>
    <property type="gene ID" value="Pp3c5_5980"/>
</dbReference>
<dbReference type="GO" id="GO:0005634">
    <property type="term" value="C:nucleus"/>
    <property type="evidence" value="ECO:0000318"/>
    <property type="project" value="GO_Central"/>
</dbReference>
<name>A0A2K1KIM8_PHYPA</name>
<feature type="region of interest" description="Disordered" evidence="1">
    <location>
        <begin position="1"/>
        <end position="30"/>
    </location>
</feature>
<dbReference type="Pfam" id="PF01803">
    <property type="entry name" value="LIM_bind"/>
    <property type="match status" value="1"/>
</dbReference>
<sequence length="1134" mass="123030">MAKHNGPSAMNMRGQHVGVSLSPHHPQQYGSQVTNISENVLSPHSHASPSPSIDLSTLYPSFSSNITSEFTSAFFDSDSQNSFGRNVGSATLISPSQSQSLPPKPMINGGLVPADEWSGTTIAGPGTPNTQQGQVLQYLQGQGPPGQTANQTKQPQFVYEGRVAANPQVLQATSNNQYQAVMSTSKLSGGFPGGNRDTLQSYSNEVVQCITPKSSQVPIRSPQHAVDITAMKSEYPDMKRVKTEFGMEGVKAEYTQDSLTQEAVLRSSRDSAYQEGSFHGPISSNQLSVFDGDSTNSNHSGLEGDTKVNRSAAHQLVGLMQSGNFQAGEISSPQSAYSNGQACGLQSTQNRGQQGQSRAHTNFLGSQKFTQQNNFQSQQSLQSLRSLGLIQGGNFQGSLQSLGGVPQQSSFAGQSNANHLAHFQRSPSQQSLLQITSSNPLSPYQAQHVQAHVQAQAQAQPQAHAHAQAQAQAQAQVQVQVQAQAQAQVQAQEMSQAHAQAQAANQQAALQHAVANQAAIIQARHAQGVGSQQQLLLQQQRFQSGQTQAFQPGMQNQLLQGLKLSNPHLIQGSGLKCENMGNGYRSRMPPAIVSECNHTIVSYIQEQRKRPPDNNITFWRGLVHTFFEPGALKRWCLSSFNTSPVGRHAQGLFPMEFWFCNLCGVQPGRGFESCTDVLPRLFKIKYDSGLLDELLFLDLAEEYVLPSGKMVLVYFGAVHESIFAELRVIRYGTLRVTFSPSYKIQAWEFCTKSHEELVPYKNLQEQAQQLDNLVMEAEQEDFNKSVENLTKHCNAFMTTARQLAVKLDAPIVNDLGFSKRYVRCLQISEVVNSMKDLISYEKKSGLGPIQSLVEFPSARKLQQQGLLTNHPNQPSLTTLINHFTQGTPWQSYLQQQGQVNIHFGGQVTIGNGQQGVSHLQGHLLSQLQPGPAQGQRYPNTSKMAQTSNNIQSQLRGQMDARNFGLVQAGQAYNNQMQPPGPLPLPGITQTHFGNLIPCNGLPGQLQTNMVSQGLTQQGQAAHPGCAVGSAQSFPGNQANVQLNHAQELSQLQGHSTISQVPSSGLSGSHTASPVFNQLSHSKSFPTISKQLTSQPTGLVHSQSHNSLNQPMVNGGQQSLPGTPQSEISDLRSNA</sequence>
<reference evidence="2 4" key="2">
    <citation type="journal article" date="2018" name="Plant J.">
        <title>The Physcomitrella patens chromosome-scale assembly reveals moss genome structure and evolution.</title>
        <authorList>
            <person name="Lang D."/>
            <person name="Ullrich K.K."/>
            <person name="Murat F."/>
            <person name="Fuchs J."/>
            <person name="Jenkins J."/>
            <person name="Haas F.B."/>
            <person name="Piednoel M."/>
            <person name="Gundlach H."/>
            <person name="Van Bel M."/>
            <person name="Meyberg R."/>
            <person name="Vives C."/>
            <person name="Morata J."/>
            <person name="Symeonidi A."/>
            <person name="Hiss M."/>
            <person name="Muchero W."/>
            <person name="Kamisugi Y."/>
            <person name="Saleh O."/>
            <person name="Blanc G."/>
            <person name="Decker E.L."/>
            <person name="van Gessel N."/>
            <person name="Grimwood J."/>
            <person name="Hayes R.D."/>
            <person name="Graham S.W."/>
            <person name="Gunter L.E."/>
            <person name="McDaniel S.F."/>
            <person name="Hoernstein S.N.W."/>
            <person name="Larsson A."/>
            <person name="Li F.W."/>
            <person name="Perroud P.F."/>
            <person name="Phillips J."/>
            <person name="Ranjan P."/>
            <person name="Rokshar D.S."/>
            <person name="Rothfels C.J."/>
            <person name="Schneider L."/>
            <person name="Shu S."/>
            <person name="Stevenson D.W."/>
            <person name="Thummler F."/>
            <person name="Tillich M."/>
            <person name="Villarreal Aguilar J.C."/>
            <person name="Widiez T."/>
            <person name="Wong G.K."/>
            <person name="Wymore A."/>
            <person name="Zhang Y."/>
            <person name="Zimmer A.D."/>
            <person name="Quatrano R.S."/>
            <person name="Mayer K.F.X."/>
            <person name="Goodstein D."/>
            <person name="Casacuberta J.M."/>
            <person name="Vandepoele K."/>
            <person name="Reski R."/>
            <person name="Cuming A.C."/>
            <person name="Tuskan G.A."/>
            <person name="Maumus F."/>
            <person name="Salse J."/>
            <person name="Schmutz J."/>
            <person name="Rensing S.A."/>
        </authorList>
    </citation>
    <scope>NUCLEOTIDE SEQUENCE [LARGE SCALE GENOMIC DNA]</scope>
    <source>
        <strain evidence="3 4">cv. Gransden 2004</strain>
    </source>
</reference>
<reference evidence="2 4" key="1">
    <citation type="journal article" date="2008" name="Science">
        <title>The Physcomitrella genome reveals evolutionary insights into the conquest of land by plants.</title>
        <authorList>
            <person name="Rensing S."/>
            <person name="Lang D."/>
            <person name="Zimmer A."/>
            <person name="Terry A."/>
            <person name="Salamov A."/>
            <person name="Shapiro H."/>
            <person name="Nishiyama T."/>
            <person name="Perroud P.-F."/>
            <person name="Lindquist E."/>
            <person name="Kamisugi Y."/>
            <person name="Tanahashi T."/>
            <person name="Sakakibara K."/>
            <person name="Fujita T."/>
            <person name="Oishi K."/>
            <person name="Shin-I T."/>
            <person name="Kuroki Y."/>
            <person name="Toyoda A."/>
            <person name="Suzuki Y."/>
            <person name="Hashimoto A."/>
            <person name="Yamaguchi K."/>
            <person name="Sugano A."/>
            <person name="Kohara Y."/>
            <person name="Fujiyama A."/>
            <person name="Anterola A."/>
            <person name="Aoki S."/>
            <person name="Ashton N."/>
            <person name="Barbazuk W.B."/>
            <person name="Barker E."/>
            <person name="Bennetzen J."/>
            <person name="Bezanilla M."/>
            <person name="Blankenship R."/>
            <person name="Cho S.H."/>
            <person name="Dutcher S."/>
            <person name="Estelle M."/>
            <person name="Fawcett J.A."/>
            <person name="Gundlach H."/>
            <person name="Hanada K."/>
            <person name="Heyl A."/>
            <person name="Hicks K.A."/>
            <person name="Hugh J."/>
            <person name="Lohr M."/>
            <person name="Mayer K."/>
            <person name="Melkozernov A."/>
            <person name="Murata T."/>
            <person name="Nelson D."/>
            <person name="Pils B."/>
            <person name="Prigge M."/>
            <person name="Reiss B."/>
            <person name="Renner T."/>
            <person name="Rombauts S."/>
            <person name="Rushton P."/>
            <person name="Sanderfoot A."/>
            <person name="Schween G."/>
            <person name="Shiu S.-H."/>
            <person name="Stueber K."/>
            <person name="Theodoulou F.L."/>
            <person name="Tu H."/>
            <person name="Van de Peer Y."/>
            <person name="Verrier P.J."/>
            <person name="Waters E."/>
            <person name="Wood A."/>
            <person name="Yang L."/>
            <person name="Cove D."/>
            <person name="Cuming A."/>
            <person name="Hasebe M."/>
            <person name="Lucas S."/>
            <person name="Mishler D.B."/>
            <person name="Reski R."/>
            <person name="Grigoriev I."/>
            <person name="Quatrano R.S."/>
            <person name="Boore J.L."/>
        </authorList>
    </citation>
    <scope>NUCLEOTIDE SEQUENCE [LARGE SCALE GENOMIC DNA]</scope>
    <source>
        <strain evidence="3 4">cv. Gransden 2004</strain>
    </source>
</reference>
<dbReference type="AlphaFoldDB" id="A0A2K1KIM8"/>
<feature type="region of interest" description="Disordered" evidence="1">
    <location>
        <begin position="267"/>
        <end position="305"/>
    </location>
</feature>
<evidence type="ECO:0000256" key="1">
    <source>
        <dbReference type="SAM" id="MobiDB-lite"/>
    </source>
</evidence>
<evidence type="ECO:0000313" key="4">
    <source>
        <dbReference type="Proteomes" id="UP000006727"/>
    </source>
</evidence>
<dbReference type="EnsemblPlants" id="Pp3c5_5980V3.2">
    <property type="protein sequence ID" value="Pp3c5_5980V3.2"/>
    <property type="gene ID" value="Pp3c5_5980"/>
</dbReference>
<accession>A0A2K1KIM8</accession>
<feature type="region of interest" description="Disordered" evidence="1">
    <location>
        <begin position="330"/>
        <end position="359"/>
    </location>
</feature>
<dbReference type="GO" id="GO:0003712">
    <property type="term" value="F:transcription coregulator activity"/>
    <property type="evidence" value="ECO:0000318"/>
    <property type="project" value="GO_Central"/>
</dbReference>
<dbReference type="GO" id="GO:0000122">
    <property type="term" value="P:negative regulation of transcription by RNA polymerase II"/>
    <property type="evidence" value="ECO:0000318"/>
    <property type="project" value="GO_Central"/>
</dbReference>